<feature type="repeat" description="ANK" evidence="3">
    <location>
        <begin position="65"/>
        <end position="97"/>
    </location>
</feature>
<organism evidence="4 5">
    <name type="scientific">Sinanodonta woodiana</name>
    <name type="common">Chinese pond mussel</name>
    <name type="synonym">Anodonta woodiana</name>
    <dbReference type="NCBI Taxonomy" id="1069815"/>
    <lineage>
        <taxon>Eukaryota</taxon>
        <taxon>Metazoa</taxon>
        <taxon>Spiralia</taxon>
        <taxon>Lophotrochozoa</taxon>
        <taxon>Mollusca</taxon>
        <taxon>Bivalvia</taxon>
        <taxon>Autobranchia</taxon>
        <taxon>Heteroconchia</taxon>
        <taxon>Palaeoheterodonta</taxon>
        <taxon>Unionida</taxon>
        <taxon>Unionoidea</taxon>
        <taxon>Unionidae</taxon>
        <taxon>Unioninae</taxon>
        <taxon>Sinanodonta</taxon>
    </lineage>
</organism>
<dbReference type="InterPro" id="IPR050745">
    <property type="entry name" value="Multifunctional_regulatory"/>
</dbReference>
<dbReference type="InterPro" id="IPR002110">
    <property type="entry name" value="Ankyrin_rpt"/>
</dbReference>
<dbReference type="PANTHER" id="PTHR24189">
    <property type="entry name" value="MYOTROPHIN"/>
    <property type="match status" value="1"/>
</dbReference>
<gene>
    <name evidence="4" type="ORF">ACJMK2_013464</name>
</gene>
<dbReference type="PANTHER" id="PTHR24189:SF50">
    <property type="entry name" value="ANKYRIN REPEAT AND SOCS BOX PROTEIN 2"/>
    <property type="match status" value="1"/>
</dbReference>
<evidence type="ECO:0000256" key="3">
    <source>
        <dbReference type="PROSITE-ProRule" id="PRU00023"/>
    </source>
</evidence>
<dbReference type="Pfam" id="PF12796">
    <property type="entry name" value="Ank_2"/>
    <property type="match status" value="1"/>
</dbReference>
<dbReference type="Gene3D" id="1.25.40.20">
    <property type="entry name" value="Ankyrin repeat-containing domain"/>
    <property type="match status" value="2"/>
</dbReference>
<evidence type="ECO:0000313" key="4">
    <source>
        <dbReference type="EMBL" id="KAL3854186.1"/>
    </source>
</evidence>
<accession>A0ABD3UYT3</accession>
<evidence type="ECO:0008006" key="6">
    <source>
        <dbReference type="Google" id="ProtNLM"/>
    </source>
</evidence>
<name>A0ABD3UYT3_SINWO</name>
<keyword evidence="5" id="KW-1185">Reference proteome</keyword>
<dbReference type="Proteomes" id="UP001634394">
    <property type="component" value="Unassembled WGS sequence"/>
</dbReference>
<sequence>MHLKKKTPVPGMIKKSQSSFNLRASTGALANFGKLKRTGSSNSIGSMSSTVNCAASGDVNARDTYGRSLLSYAARYEQIDTAKQLLKSGCNPNAADETGKTPLHEAVERGFLEIVKILIKDGGADVNVRTRQGQTPMMIAVTMGHIETVKTLHKLGASLNCRDQEGRTSILLAASLGRDDIFRYLLEQPCNINATDNDNNSVFYFAMNSDKIASPEIAKKFLKCDYDFKKDAEWLALENSCTCIREDQKLVNKILEKAGLKYPNRKVSFLERGKAKLVRTVSRLSLT</sequence>
<keyword evidence="2 3" id="KW-0040">ANK repeat</keyword>
<dbReference type="InterPro" id="IPR036770">
    <property type="entry name" value="Ankyrin_rpt-contain_sf"/>
</dbReference>
<dbReference type="SMART" id="SM00248">
    <property type="entry name" value="ANK"/>
    <property type="match status" value="5"/>
</dbReference>
<evidence type="ECO:0000313" key="5">
    <source>
        <dbReference type="Proteomes" id="UP001634394"/>
    </source>
</evidence>
<evidence type="ECO:0000256" key="2">
    <source>
        <dbReference type="ARBA" id="ARBA00023043"/>
    </source>
</evidence>
<keyword evidence="1" id="KW-0677">Repeat</keyword>
<comment type="caution">
    <text evidence="4">The sequence shown here is derived from an EMBL/GenBank/DDBJ whole genome shotgun (WGS) entry which is preliminary data.</text>
</comment>
<feature type="repeat" description="ANK" evidence="3">
    <location>
        <begin position="132"/>
        <end position="164"/>
    </location>
</feature>
<dbReference type="AlphaFoldDB" id="A0ABD3UYT3"/>
<reference evidence="4 5" key="1">
    <citation type="submission" date="2024-11" db="EMBL/GenBank/DDBJ databases">
        <title>Chromosome-level genome assembly of the freshwater bivalve Anodonta woodiana.</title>
        <authorList>
            <person name="Chen X."/>
        </authorList>
    </citation>
    <scope>NUCLEOTIDE SEQUENCE [LARGE SCALE GENOMIC DNA]</scope>
    <source>
        <strain evidence="4">MN2024</strain>
        <tissue evidence="4">Gills</tissue>
    </source>
</reference>
<dbReference type="PROSITE" id="PS50297">
    <property type="entry name" value="ANK_REP_REGION"/>
    <property type="match status" value="3"/>
</dbReference>
<dbReference type="SUPFAM" id="SSF48403">
    <property type="entry name" value="Ankyrin repeat"/>
    <property type="match status" value="1"/>
</dbReference>
<evidence type="ECO:0000256" key="1">
    <source>
        <dbReference type="ARBA" id="ARBA00022737"/>
    </source>
</evidence>
<feature type="repeat" description="ANK" evidence="3">
    <location>
        <begin position="165"/>
        <end position="197"/>
    </location>
</feature>
<dbReference type="EMBL" id="JBJQND010000014">
    <property type="protein sequence ID" value="KAL3854186.1"/>
    <property type="molecule type" value="Genomic_DNA"/>
</dbReference>
<proteinExistence type="predicted"/>
<dbReference type="Pfam" id="PF00023">
    <property type="entry name" value="Ank"/>
    <property type="match status" value="1"/>
</dbReference>
<feature type="repeat" description="ANK" evidence="3">
    <location>
        <begin position="98"/>
        <end position="131"/>
    </location>
</feature>
<protein>
    <recommendedName>
        <fullName evidence="6">Ankyrin repeat domain-containing protein</fullName>
    </recommendedName>
</protein>
<dbReference type="PROSITE" id="PS50088">
    <property type="entry name" value="ANK_REPEAT"/>
    <property type="match status" value="4"/>
</dbReference>